<evidence type="ECO:0000313" key="2">
    <source>
        <dbReference type="EMBL" id="CAH1001743.1"/>
    </source>
</evidence>
<reference evidence="2" key="1">
    <citation type="submission" date="2021-12" db="EMBL/GenBank/DDBJ databases">
        <authorList>
            <person name="Rodrigo-Torres L."/>
            <person name="Arahal R. D."/>
            <person name="Lucena T."/>
        </authorList>
    </citation>
    <scope>NUCLEOTIDE SEQUENCE</scope>
    <source>
        <strain evidence="2">CECT 8419</strain>
    </source>
</reference>
<dbReference type="InterPro" id="IPR026444">
    <property type="entry name" value="Secre_tail"/>
</dbReference>
<dbReference type="InterPro" id="IPR044060">
    <property type="entry name" value="Bacterial_rp_domain"/>
</dbReference>
<dbReference type="SUPFAM" id="SSF74853">
    <property type="entry name" value="Lamin A/C globular tail domain"/>
    <property type="match status" value="1"/>
</dbReference>
<comment type="caution">
    <text evidence="2">The sequence shown here is derived from an EMBL/GenBank/DDBJ whole genome shotgun (WGS) entry which is preliminary data.</text>
</comment>
<dbReference type="NCBIfam" id="TIGR04183">
    <property type="entry name" value="Por_Secre_tail"/>
    <property type="match status" value="1"/>
</dbReference>
<name>A0ABM9B338_9BACT</name>
<dbReference type="Proteomes" id="UP000837803">
    <property type="component" value="Unassembled WGS sequence"/>
</dbReference>
<dbReference type="InterPro" id="IPR014867">
    <property type="entry name" value="Spore_coat_CotH_CotH2/3/7"/>
</dbReference>
<dbReference type="Pfam" id="PF00932">
    <property type="entry name" value="LTD"/>
    <property type="match status" value="1"/>
</dbReference>
<feature type="domain" description="LTD" evidence="1">
    <location>
        <begin position="22"/>
        <end position="142"/>
    </location>
</feature>
<dbReference type="Pfam" id="PF08757">
    <property type="entry name" value="CotH"/>
    <property type="match status" value="1"/>
</dbReference>
<dbReference type="EMBL" id="CAKLPZ010000003">
    <property type="protein sequence ID" value="CAH1001743.1"/>
    <property type="molecule type" value="Genomic_DNA"/>
</dbReference>
<evidence type="ECO:0000313" key="3">
    <source>
        <dbReference type="Proteomes" id="UP000837803"/>
    </source>
</evidence>
<dbReference type="InterPro" id="IPR026876">
    <property type="entry name" value="Fn3_assoc_repeat"/>
</dbReference>
<sequence length="985" mass="109620">MFLSSPLTLRCALALVLLPVGQWVAAQSIVLNELVTANTTGLRDHYGEYSDWIELYNSGNVAVPLEGYRLTDGDAPTDAWVLPDTILAPDRYLLLWASGRGAPAPNGELHTDFKLRAAGEVVRLLRPSGDVMDTSPAVALQPDLALGRIPTDRTNWYYLSPASPGTSNATAAAYTGTVAGPGFVHTEGFYRDSLSVVIRAEAGSGTMYYTLDGSPPDRTAIPYTGPFTVRQTTTVRARSYRAGALPSPVVTATYLLEDTALPTVSLVTDPANLFGDGGIYTRYRLDEERPIRMSYFGTDRQLAFAADLGVKIHAPEPARQKSLRLYARARYGQSAIDYPLFGTTGVKSLRRLILRNAGNDGTQKGGIHLKDALAHRLYQQLDPDHHASAYQPVNVFLNGAYFGVYNLRERQDEHYLESHTGLQPREVDFLEYDYAERSKQNTLSGDWVDYTALREFFLTHDLQTDEHYATASARIDRANFIDYQLLEIFVGNQDWLNNNIKFWRPRHAAGRWRWVLWDIDYGLGTQTAAAVGQPDFDFLSMATGWGGWGGGDYTWMLRNLLRHPDFRERFIRRAFDLYNTSFSPSYVAAELEAVRQIIEPELGRHLARWGKSAERYETHYAHTLDFVTRRTGFARDRLIKTFALDTSLHQLTVDVASPAGGRVSVNTLYLDSRTPGWQRRPYPWTGSYTRDYPVQLTAIPQPGYVFSHWEGDTTATVPRLDVVLDHDFSTIAVFVAAEATQVPQLVINEVLTDNAGTYADKLGRLTDWFELYNPGEQPVSPVGLYVTDDPADPTKWQLTGVDPLTTLIEAGGYTTFHASAAPERGDLHVDFKLSRSGEYLGLYYRAPDGIIHLVDAVDVPPLQTDESYGRLPNGGPEWTYLDVASPNAANEAELVSETEPAVVQAFFSLYPNPAATTVVLQPTVHQGHYTLQLTNAVGQLVYRKRITAPGPYRMDVGGLPPGLYTVTAVSRTGDWRAVRQFAVVR</sequence>
<accession>A0ABM9B338</accession>
<feature type="domain" description="LTD" evidence="1">
    <location>
        <begin position="733"/>
        <end position="906"/>
    </location>
</feature>
<evidence type="ECO:0000259" key="1">
    <source>
        <dbReference type="PROSITE" id="PS51841"/>
    </source>
</evidence>
<proteinExistence type="predicted"/>
<dbReference type="Pfam" id="PF18998">
    <property type="entry name" value="Flg_new_2"/>
    <property type="match status" value="1"/>
</dbReference>
<dbReference type="InterPro" id="IPR001322">
    <property type="entry name" value="Lamin_tail_dom"/>
</dbReference>
<dbReference type="Pfam" id="PF13287">
    <property type="entry name" value="Fn3_assoc"/>
    <property type="match status" value="1"/>
</dbReference>
<gene>
    <name evidence="2" type="ORF">LEM8419_02649</name>
</gene>
<protein>
    <recommendedName>
        <fullName evidence="1">LTD domain-containing protein</fullName>
    </recommendedName>
</protein>
<organism evidence="2 3">
    <name type="scientific">Neolewinella maritima</name>
    <dbReference type="NCBI Taxonomy" id="1383882"/>
    <lineage>
        <taxon>Bacteria</taxon>
        <taxon>Pseudomonadati</taxon>
        <taxon>Bacteroidota</taxon>
        <taxon>Saprospiria</taxon>
        <taxon>Saprospirales</taxon>
        <taxon>Lewinellaceae</taxon>
        <taxon>Neolewinella</taxon>
    </lineage>
</organism>
<dbReference type="RefSeq" id="WP_238751592.1">
    <property type="nucleotide sequence ID" value="NZ_CAKLPZ010000003.1"/>
</dbReference>
<dbReference type="Gene3D" id="2.60.40.1260">
    <property type="entry name" value="Lamin Tail domain"/>
    <property type="match status" value="1"/>
</dbReference>
<dbReference type="PROSITE" id="PS51841">
    <property type="entry name" value="LTD"/>
    <property type="match status" value="2"/>
</dbReference>
<dbReference type="InterPro" id="IPR036415">
    <property type="entry name" value="Lamin_tail_dom_sf"/>
</dbReference>
<keyword evidence="3" id="KW-1185">Reference proteome</keyword>